<organism evidence="3 4">
    <name type="scientific">Blattamonas nauphoetae</name>
    <dbReference type="NCBI Taxonomy" id="2049346"/>
    <lineage>
        <taxon>Eukaryota</taxon>
        <taxon>Metamonada</taxon>
        <taxon>Preaxostyla</taxon>
        <taxon>Oxymonadida</taxon>
        <taxon>Blattamonas</taxon>
    </lineage>
</organism>
<evidence type="ECO:0000259" key="2">
    <source>
        <dbReference type="Pfam" id="PF05057"/>
    </source>
</evidence>
<dbReference type="EMBL" id="JARBJD010000048">
    <property type="protein sequence ID" value="KAK2957232.1"/>
    <property type="molecule type" value="Genomic_DNA"/>
</dbReference>
<dbReference type="Proteomes" id="UP001281761">
    <property type="component" value="Unassembled WGS sequence"/>
</dbReference>
<evidence type="ECO:0000313" key="4">
    <source>
        <dbReference type="Proteomes" id="UP001281761"/>
    </source>
</evidence>
<dbReference type="Pfam" id="PF05057">
    <property type="entry name" value="DUF676"/>
    <property type="match status" value="1"/>
</dbReference>
<evidence type="ECO:0000313" key="3">
    <source>
        <dbReference type="EMBL" id="KAK2957232.1"/>
    </source>
</evidence>
<proteinExistence type="predicted"/>
<dbReference type="Gene3D" id="3.40.50.1820">
    <property type="entry name" value="alpha/beta hydrolase"/>
    <property type="match status" value="1"/>
</dbReference>
<dbReference type="GO" id="GO:0004806">
    <property type="term" value="F:triacylglycerol lipase activity"/>
    <property type="evidence" value="ECO:0007669"/>
    <property type="project" value="UniProtKB-EC"/>
</dbReference>
<dbReference type="InterPro" id="IPR007751">
    <property type="entry name" value="DUF676_lipase-like"/>
</dbReference>
<evidence type="ECO:0000256" key="1">
    <source>
        <dbReference type="SAM" id="MobiDB-lite"/>
    </source>
</evidence>
<feature type="region of interest" description="Disordered" evidence="1">
    <location>
        <begin position="549"/>
        <end position="621"/>
    </location>
</feature>
<gene>
    <name evidence="3" type="ORF">BLNAU_7826</name>
</gene>
<sequence length="621" mass="68950">MSLQTSKTYPIVLVHGVTRFDAFTAHLFKSDKHPLFDGSSYWMKIRPLLRSSGFIVEIAHLSFAASANTQAKLLYDFVRNVLVKHQTPKVHFICHSFGGVVVRHMLWNYQDKNIADNVASVTTLATPHLGATSALNAIETVSGTSYRKFLSKLSPPVTLRELGFPTADFLAEYYFSHVNAEEASIPALPTPNPVSTSALLKTSISHNVAELQTPPLPSEDPSNPLPDVSMEDRDIFLSIVSFQPLPPVNPNARLNTPIIDDRHAHTPQQNALPTPTPPQPSSFIRHLPLPPSPMAFLSTLQPAVFDPTSPTFGIRYPNTYPPKPAKFFMIDYTGAIDMLPVHALAFDMQVRQFEKALPIKFMTFAGDMGMDWPMPESAQEDVEEEEEEEGVFPPPISAPPIIKLPPIPPSPRFESPPIPPALSADVPFSIVAHTPYPSPTPLLSSTTERTRAPRPRGRYAKSHLAILPTDGPNDGRVGVLSARWREEYFCPPVLPIDHQSFTGAEFPWEKHSKQRRVSERAGVVKEFWLEHANYLAGLFPLNQEEGNEDGKVWEEVREEEEQRENEEMTGLKLSTLSDPQEDHQSVAVIDEGKICSDPAADPVSQRHSKTPSEVDDSISSV</sequence>
<name>A0ABQ9Y0F9_9EUKA</name>
<dbReference type="EC" id="3.1.1.3" evidence="3"/>
<accession>A0ABQ9Y0F9</accession>
<keyword evidence="4" id="KW-1185">Reference proteome</keyword>
<reference evidence="3 4" key="1">
    <citation type="journal article" date="2022" name="bioRxiv">
        <title>Genomics of Preaxostyla Flagellates Illuminates Evolutionary Transitions and the Path Towards Mitochondrial Loss.</title>
        <authorList>
            <person name="Novak L.V.F."/>
            <person name="Treitli S.C."/>
            <person name="Pyrih J."/>
            <person name="Halakuc P."/>
            <person name="Pipaliya S.V."/>
            <person name="Vacek V."/>
            <person name="Brzon O."/>
            <person name="Soukal P."/>
            <person name="Eme L."/>
            <person name="Dacks J.B."/>
            <person name="Karnkowska A."/>
            <person name="Elias M."/>
            <person name="Hampl V."/>
        </authorList>
    </citation>
    <scope>NUCLEOTIDE SEQUENCE [LARGE SCALE GENOMIC DNA]</scope>
    <source>
        <strain evidence="3">NAU3</strain>
        <tissue evidence="3">Gut</tissue>
    </source>
</reference>
<comment type="caution">
    <text evidence="3">The sequence shown here is derived from an EMBL/GenBank/DDBJ whole genome shotgun (WGS) entry which is preliminary data.</text>
</comment>
<dbReference type="SUPFAM" id="SSF53474">
    <property type="entry name" value="alpha/beta-Hydrolases"/>
    <property type="match status" value="1"/>
</dbReference>
<feature type="compositionally biased region" description="Basic and acidic residues" evidence="1">
    <location>
        <begin position="580"/>
        <end position="594"/>
    </location>
</feature>
<dbReference type="InterPro" id="IPR029058">
    <property type="entry name" value="AB_hydrolase_fold"/>
</dbReference>
<keyword evidence="3" id="KW-0378">Hydrolase</keyword>
<feature type="domain" description="DUF676" evidence="2">
    <location>
        <begin position="76"/>
        <end position="138"/>
    </location>
</feature>
<protein>
    <submittedName>
        <fullName evidence="3">Triacylglycerol lipase</fullName>
        <ecNumber evidence="3">3.1.1.3</ecNumber>
    </submittedName>
</protein>